<organism evidence="2 3">
    <name type="scientific">Pyxidicoccus parkwayensis</name>
    <dbReference type="NCBI Taxonomy" id="2813578"/>
    <lineage>
        <taxon>Bacteria</taxon>
        <taxon>Pseudomonadati</taxon>
        <taxon>Myxococcota</taxon>
        <taxon>Myxococcia</taxon>
        <taxon>Myxococcales</taxon>
        <taxon>Cystobacterineae</taxon>
        <taxon>Myxococcaceae</taxon>
        <taxon>Pyxidicoccus</taxon>
    </lineage>
</organism>
<evidence type="ECO:0000313" key="3">
    <source>
        <dbReference type="Proteomes" id="UP000662747"/>
    </source>
</evidence>
<sequence>MNPRLCCTAALAALTLSACAARSSRLPSVEMRFLESPEKGVLRERFQEEFVLNTALIGDATLRYIRPSELLKAAESGTGQGDPQKLMRAARTLAPGEGVVLLGTVRSEASGGGSAKLAVYSLALACGKTDLDRPGDLRGCKGYVLRVTRAWPAEVYALQDVTVSLIPEGGTAKGRIRARSEPGAFEASLEGEFSASVVELAGGGALASGSGR</sequence>
<evidence type="ECO:0000313" key="2">
    <source>
        <dbReference type="EMBL" id="QSQ25791.1"/>
    </source>
</evidence>
<accession>A0ABX7P5P7</accession>
<feature type="signal peptide" evidence="1">
    <location>
        <begin position="1"/>
        <end position="20"/>
    </location>
</feature>
<keyword evidence="3" id="KW-1185">Reference proteome</keyword>
<dbReference type="PROSITE" id="PS51257">
    <property type="entry name" value="PROKAR_LIPOPROTEIN"/>
    <property type="match status" value="1"/>
</dbReference>
<dbReference type="EMBL" id="CP071090">
    <property type="protein sequence ID" value="QSQ25791.1"/>
    <property type="molecule type" value="Genomic_DNA"/>
</dbReference>
<proteinExistence type="predicted"/>
<keyword evidence="1" id="KW-0732">Signal</keyword>
<name>A0ABX7P5P7_9BACT</name>
<reference evidence="2 3" key="1">
    <citation type="submission" date="2021-02" db="EMBL/GenBank/DDBJ databases">
        <title>De Novo genome assembly of isolated myxobacteria.</title>
        <authorList>
            <person name="Stevens D.C."/>
        </authorList>
    </citation>
    <scope>NUCLEOTIDE SEQUENCE [LARGE SCALE GENOMIC DNA]</scope>
    <source>
        <strain evidence="3">SCPEA02</strain>
    </source>
</reference>
<dbReference type="RefSeq" id="WP_206727342.1">
    <property type="nucleotide sequence ID" value="NZ_CP071090.1"/>
</dbReference>
<gene>
    <name evidence="2" type="ORF">JY651_13030</name>
</gene>
<dbReference type="Proteomes" id="UP000662747">
    <property type="component" value="Chromosome"/>
</dbReference>
<evidence type="ECO:0000256" key="1">
    <source>
        <dbReference type="SAM" id="SignalP"/>
    </source>
</evidence>
<protein>
    <recommendedName>
        <fullName evidence="4">Lipoprotein</fullName>
    </recommendedName>
</protein>
<feature type="chain" id="PRO_5046798345" description="Lipoprotein" evidence="1">
    <location>
        <begin position="21"/>
        <end position="212"/>
    </location>
</feature>
<evidence type="ECO:0008006" key="4">
    <source>
        <dbReference type="Google" id="ProtNLM"/>
    </source>
</evidence>